<evidence type="ECO:0000313" key="3">
    <source>
        <dbReference type="Proteomes" id="UP001296104"/>
    </source>
</evidence>
<evidence type="ECO:0000259" key="1">
    <source>
        <dbReference type="Pfam" id="PF19834"/>
    </source>
</evidence>
<reference evidence="2" key="1">
    <citation type="submission" date="2023-11" db="EMBL/GenBank/DDBJ databases">
        <authorList>
            <person name="Alioto T."/>
            <person name="Alioto T."/>
            <person name="Gomez Garrido J."/>
        </authorList>
    </citation>
    <scope>NUCLEOTIDE SEQUENCE</scope>
</reference>
<dbReference type="InterPro" id="IPR045632">
    <property type="entry name" value="DUF6314"/>
</dbReference>
<dbReference type="EMBL" id="CAVMBE010000133">
    <property type="protein sequence ID" value="CAK4034742.1"/>
    <property type="molecule type" value="Genomic_DNA"/>
</dbReference>
<feature type="domain" description="DUF6314" evidence="1">
    <location>
        <begin position="31"/>
        <end position="196"/>
    </location>
</feature>
<dbReference type="Pfam" id="PF19834">
    <property type="entry name" value="DUF6314"/>
    <property type="match status" value="1"/>
</dbReference>
<dbReference type="AlphaFoldDB" id="A0AAI8Z9A0"/>
<protein>
    <recommendedName>
        <fullName evidence="1">DUF6314 domain-containing protein</fullName>
    </recommendedName>
</protein>
<accession>A0AAI8Z9A0</accession>
<comment type="caution">
    <text evidence="2">The sequence shown here is derived from an EMBL/GenBank/DDBJ whole genome shotgun (WGS) entry which is preliminary data.</text>
</comment>
<keyword evidence="3" id="KW-1185">Reference proteome</keyword>
<organism evidence="2 3">
    <name type="scientific">Lecanosticta acicola</name>
    <dbReference type="NCBI Taxonomy" id="111012"/>
    <lineage>
        <taxon>Eukaryota</taxon>
        <taxon>Fungi</taxon>
        <taxon>Dikarya</taxon>
        <taxon>Ascomycota</taxon>
        <taxon>Pezizomycotina</taxon>
        <taxon>Dothideomycetes</taxon>
        <taxon>Dothideomycetidae</taxon>
        <taxon>Mycosphaerellales</taxon>
        <taxon>Mycosphaerellaceae</taxon>
        <taxon>Lecanosticta</taxon>
    </lineage>
</organism>
<name>A0AAI8Z9A0_9PEZI</name>
<dbReference type="Proteomes" id="UP001296104">
    <property type="component" value="Unassembled WGS sequence"/>
</dbReference>
<proteinExistence type="predicted"/>
<sequence length="205" mass="23401">MASRDDITASRDGIDRITASRTPTAIIFERLQGTWRLRRSLNSALPDFPSGTFDGTATFTPRKPTTHTAAGELVYSEQGELKMQNGLVLKANRKYVYRYDADEDKIAAWFIKEDTKAKHGHEEVDYLFHDLEMASAGDSAWIGQGEHLCELDMYWAYYEFRIPKVVEEGQKMDVFGVRYKVKGPKKDYTSDTAYERTFSSDVTVL</sequence>
<evidence type="ECO:0000313" key="2">
    <source>
        <dbReference type="EMBL" id="CAK4034742.1"/>
    </source>
</evidence>
<gene>
    <name evidence="2" type="ORF">LECACI_7A009900</name>
</gene>